<proteinExistence type="predicted"/>
<keyword evidence="3" id="KW-1185">Reference proteome</keyword>
<keyword evidence="1" id="KW-0812">Transmembrane</keyword>
<feature type="transmembrane region" description="Helical" evidence="1">
    <location>
        <begin position="124"/>
        <end position="146"/>
    </location>
</feature>
<feature type="transmembrane region" description="Helical" evidence="1">
    <location>
        <begin position="29"/>
        <end position="48"/>
    </location>
</feature>
<sequence length="149" mass="16984">MTVEKNQEHLADEYMQLQKTVEDFDGKALTIKAWSVTLSAAGLVAAYIENEPAVLLVASGSAVIFWMVEALWKINQNAFYSRIYQIEEAFRNQATDFSPYQIASGWSRSWRSGKRERKVLQVMAWPHVFLPHIVVAVCGLALYFWLPPS</sequence>
<reference evidence="2" key="1">
    <citation type="submission" date="2022-05" db="EMBL/GenBank/DDBJ databases">
        <authorList>
            <person name="Park J.-S."/>
        </authorList>
    </citation>
    <scope>NUCLEOTIDE SEQUENCE</scope>
    <source>
        <strain evidence="2">2012CJ41-6</strain>
    </source>
</reference>
<gene>
    <name evidence="2" type="ORF">M3P21_19200</name>
</gene>
<comment type="caution">
    <text evidence="2">The sequence shown here is derived from an EMBL/GenBank/DDBJ whole genome shotgun (WGS) entry which is preliminary data.</text>
</comment>
<feature type="transmembrane region" description="Helical" evidence="1">
    <location>
        <begin position="54"/>
        <end position="72"/>
    </location>
</feature>
<evidence type="ECO:0000313" key="3">
    <source>
        <dbReference type="Proteomes" id="UP001203880"/>
    </source>
</evidence>
<protein>
    <recommendedName>
        <fullName evidence="4">SMODS and SLOG-associating 2TM effector domain-containing protein</fullName>
    </recommendedName>
</protein>
<name>A0ABT0Q763_9RHOB</name>
<evidence type="ECO:0000256" key="1">
    <source>
        <dbReference type="SAM" id="Phobius"/>
    </source>
</evidence>
<evidence type="ECO:0008006" key="4">
    <source>
        <dbReference type="Google" id="ProtNLM"/>
    </source>
</evidence>
<keyword evidence="1" id="KW-1133">Transmembrane helix</keyword>
<accession>A0ABT0Q763</accession>
<dbReference type="EMBL" id="JAMFMB010000034">
    <property type="protein sequence ID" value="MCL6285660.1"/>
    <property type="molecule type" value="Genomic_DNA"/>
</dbReference>
<evidence type="ECO:0000313" key="2">
    <source>
        <dbReference type="EMBL" id="MCL6285660.1"/>
    </source>
</evidence>
<dbReference type="RefSeq" id="WP_249712664.1">
    <property type="nucleotide sequence ID" value="NZ_JAMFMB010000034.1"/>
</dbReference>
<organism evidence="2 3">
    <name type="scientific">Ruegeria spongiae</name>
    <dbReference type="NCBI Taxonomy" id="2942209"/>
    <lineage>
        <taxon>Bacteria</taxon>
        <taxon>Pseudomonadati</taxon>
        <taxon>Pseudomonadota</taxon>
        <taxon>Alphaproteobacteria</taxon>
        <taxon>Rhodobacterales</taxon>
        <taxon>Roseobacteraceae</taxon>
        <taxon>Ruegeria</taxon>
    </lineage>
</organism>
<dbReference type="Proteomes" id="UP001203880">
    <property type="component" value="Unassembled WGS sequence"/>
</dbReference>
<keyword evidence="1" id="KW-0472">Membrane</keyword>